<dbReference type="SUPFAM" id="SSF46689">
    <property type="entry name" value="Homeodomain-like"/>
    <property type="match status" value="2"/>
</dbReference>
<dbReference type="Pfam" id="PF02311">
    <property type="entry name" value="AraC_binding"/>
    <property type="match status" value="1"/>
</dbReference>
<keyword evidence="2" id="KW-0805">Transcription regulation</keyword>
<dbReference type="SUPFAM" id="SSF51182">
    <property type="entry name" value="RmlC-like cupins"/>
    <property type="match status" value="1"/>
</dbReference>
<dbReference type="PRINTS" id="PR00032">
    <property type="entry name" value="HTHARAC"/>
</dbReference>
<accession>A0A9W6UKI5</accession>
<evidence type="ECO:0000256" key="6">
    <source>
        <dbReference type="ARBA" id="ARBA00079449"/>
    </source>
</evidence>
<dbReference type="PANTHER" id="PTHR11019:SF199">
    <property type="entry name" value="HTH-TYPE TRANSCRIPTIONAL REGULATOR NIMR"/>
    <property type="match status" value="1"/>
</dbReference>
<dbReference type="Pfam" id="PF12833">
    <property type="entry name" value="HTH_18"/>
    <property type="match status" value="1"/>
</dbReference>
<sequence>MAIRDLRPTSAGELFIGGAARRGTVDSRRLPLYAAGEIDVPFVISGQDEVISRDTLWEKHSHPTHELLWNQRGASSAAIGMRVWTITPTVGLWIPAGIPHSGWTPTGTWHRAAQFSIHAVPSISDDPVAVDITPLLGLLLGRLNTDGLTADSRAKTEAIVLDLIAPAQHELFLQIPESSLLAPIVAAVRADPAETTTLATWATRLGVSTRTLTRAFRFETGLGFSQWLATARVQHAVSMLTRGDEIDEVAACVGYHSVSAFSTAFRRIVGMSPGRFRAQ</sequence>
<keyword evidence="4" id="KW-0804">Transcription</keyword>
<dbReference type="PROSITE" id="PS00041">
    <property type="entry name" value="HTH_ARAC_FAMILY_1"/>
    <property type="match status" value="1"/>
</dbReference>
<dbReference type="Gene3D" id="1.10.10.60">
    <property type="entry name" value="Homeodomain-like"/>
    <property type="match status" value="1"/>
</dbReference>
<dbReference type="InterPro" id="IPR018060">
    <property type="entry name" value="HTH_AraC"/>
</dbReference>
<protein>
    <recommendedName>
        <fullName evidence="5">HTH-type transcriptional regulator RipA</fullName>
    </recommendedName>
    <alternativeName>
        <fullName evidence="6">Repressor of iron proteins A</fullName>
    </alternativeName>
</protein>
<comment type="caution">
    <text evidence="8">The sequence shown here is derived from an EMBL/GenBank/DDBJ whole genome shotgun (WGS) entry which is preliminary data.</text>
</comment>
<dbReference type="GO" id="GO:0003700">
    <property type="term" value="F:DNA-binding transcription factor activity"/>
    <property type="evidence" value="ECO:0007669"/>
    <property type="project" value="InterPro"/>
</dbReference>
<dbReference type="SMART" id="SM00342">
    <property type="entry name" value="HTH_ARAC"/>
    <property type="match status" value="1"/>
</dbReference>
<dbReference type="InterPro" id="IPR009057">
    <property type="entry name" value="Homeodomain-like_sf"/>
</dbReference>
<dbReference type="PANTHER" id="PTHR11019">
    <property type="entry name" value="HTH-TYPE TRANSCRIPTIONAL REGULATOR NIMR"/>
    <property type="match status" value="1"/>
</dbReference>
<dbReference type="GO" id="GO:0043565">
    <property type="term" value="F:sequence-specific DNA binding"/>
    <property type="evidence" value="ECO:0007669"/>
    <property type="project" value="InterPro"/>
</dbReference>
<dbReference type="InterPro" id="IPR018062">
    <property type="entry name" value="HTH_AraC-typ_CS"/>
</dbReference>
<keyword evidence="9" id="KW-1185">Reference proteome</keyword>
<dbReference type="EMBL" id="BSQG01000008">
    <property type="protein sequence ID" value="GLU49638.1"/>
    <property type="molecule type" value="Genomic_DNA"/>
</dbReference>
<dbReference type="InterPro" id="IPR011051">
    <property type="entry name" value="RmlC_Cupin_sf"/>
</dbReference>
<dbReference type="RefSeq" id="WP_285761180.1">
    <property type="nucleotide sequence ID" value="NZ_BSQG01000008.1"/>
</dbReference>
<name>A0A9W6UKI5_9ACTN</name>
<dbReference type="PROSITE" id="PS01124">
    <property type="entry name" value="HTH_ARAC_FAMILY_2"/>
    <property type="match status" value="1"/>
</dbReference>
<evidence type="ECO:0000256" key="5">
    <source>
        <dbReference type="ARBA" id="ARBA00074140"/>
    </source>
</evidence>
<organism evidence="8 9">
    <name type="scientific">Nocardiopsis ansamitocini</name>
    <dbReference type="NCBI Taxonomy" id="1670832"/>
    <lineage>
        <taxon>Bacteria</taxon>
        <taxon>Bacillati</taxon>
        <taxon>Actinomycetota</taxon>
        <taxon>Actinomycetes</taxon>
        <taxon>Streptosporangiales</taxon>
        <taxon>Nocardiopsidaceae</taxon>
        <taxon>Nocardiopsis</taxon>
    </lineage>
</organism>
<evidence type="ECO:0000259" key="7">
    <source>
        <dbReference type="PROSITE" id="PS01124"/>
    </source>
</evidence>
<dbReference type="InterPro" id="IPR020449">
    <property type="entry name" value="Tscrpt_reg_AraC-type_HTH"/>
</dbReference>
<feature type="domain" description="HTH araC/xylS-type" evidence="7">
    <location>
        <begin position="182"/>
        <end position="279"/>
    </location>
</feature>
<keyword evidence="3" id="KW-0238">DNA-binding</keyword>
<evidence type="ECO:0000256" key="4">
    <source>
        <dbReference type="ARBA" id="ARBA00023163"/>
    </source>
</evidence>
<dbReference type="Proteomes" id="UP001165092">
    <property type="component" value="Unassembled WGS sequence"/>
</dbReference>
<evidence type="ECO:0000313" key="8">
    <source>
        <dbReference type="EMBL" id="GLU49638.1"/>
    </source>
</evidence>
<keyword evidence="1" id="KW-0678">Repressor</keyword>
<evidence type="ECO:0000256" key="2">
    <source>
        <dbReference type="ARBA" id="ARBA00023015"/>
    </source>
</evidence>
<evidence type="ECO:0000256" key="1">
    <source>
        <dbReference type="ARBA" id="ARBA00022491"/>
    </source>
</evidence>
<reference evidence="8" key="1">
    <citation type="submission" date="2023-02" db="EMBL/GenBank/DDBJ databases">
        <title>Nocardiopsis ansamitocini NBRC 112285.</title>
        <authorList>
            <person name="Ichikawa N."/>
            <person name="Sato H."/>
            <person name="Tonouchi N."/>
        </authorList>
    </citation>
    <scope>NUCLEOTIDE SEQUENCE</scope>
    <source>
        <strain evidence="8">NBRC 112285</strain>
    </source>
</reference>
<evidence type="ECO:0000256" key="3">
    <source>
        <dbReference type="ARBA" id="ARBA00023125"/>
    </source>
</evidence>
<dbReference type="InterPro" id="IPR003313">
    <property type="entry name" value="AraC-bd"/>
</dbReference>
<evidence type="ECO:0000313" key="9">
    <source>
        <dbReference type="Proteomes" id="UP001165092"/>
    </source>
</evidence>
<proteinExistence type="predicted"/>
<dbReference type="AlphaFoldDB" id="A0A9W6UKI5"/>
<dbReference type="FunFam" id="1.10.10.60:FF:000132">
    <property type="entry name" value="AraC family transcriptional regulator"/>
    <property type="match status" value="1"/>
</dbReference>
<gene>
    <name evidence="8" type="ORF">Nans01_39890</name>
</gene>